<comment type="caution">
    <text evidence="2">The sequence shown here is derived from an EMBL/GenBank/DDBJ whole genome shotgun (WGS) entry which is preliminary data.</text>
</comment>
<keyword evidence="3" id="KW-1185">Reference proteome</keyword>
<sequence length="87" mass="9335">MVVTITDHEPVALVVDLTCVRLDIVGDLGLQGGGEHPPGPVPDDLIEQRPAGTGHHLAAVLVFAAVVVVVYYRERGRTFPTALPRWS</sequence>
<keyword evidence="1" id="KW-0472">Membrane</keyword>
<proteinExistence type="predicted"/>
<evidence type="ECO:0000313" key="2">
    <source>
        <dbReference type="EMBL" id="GAA4811951.1"/>
    </source>
</evidence>
<evidence type="ECO:0000313" key="3">
    <source>
        <dbReference type="Proteomes" id="UP001500839"/>
    </source>
</evidence>
<gene>
    <name evidence="2" type="ORF">GCM10023353_15770</name>
</gene>
<dbReference type="Proteomes" id="UP001500839">
    <property type="component" value="Unassembled WGS sequence"/>
</dbReference>
<evidence type="ECO:0000256" key="1">
    <source>
        <dbReference type="SAM" id="Phobius"/>
    </source>
</evidence>
<accession>A0ABP9CJ66</accession>
<keyword evidence="1" id="KW-0812">Transmembrane</keyword>
<keyword evidence="1" id="KW-1133">Transmembrane helix</keyword>
<reference evidence="3" key="1">
    <citation type="journal article" date="2019" name="Int. J. Syst. Evol. Microbiol.">
        <title>The Global Catalogue of Microorganisms (GCM) 10K type strain sequencing project: providing services to taxonomists for standard genome sequencing and annotation.</title>
        <authorList>
            <consortium name="The Broad Institute Genomics Platform"/>
            <consortium name="The Broad Institute Genome Sequencing Center for Infectious Disease"/>
            <person name="Wu L."/>
            <person name="Ma J."/>
        </authorList>
    </citation>
    <scope>NUCLEOTIDE SEQUENCE [LARGE SCALE GENOMIC DNA]</scope>
    <source>
        <strain evidence="3">JCM 18542</strain>
    </source>
</reference>
<name>A0ABP9CJ66_9ACTN</name>
<dbReference type="EMBL" id="BAABKQ010000001">
    <property type="protein sequence ID" value="GAA4811951.1"/>
    <property type="molecule type" value="Genomic_DNA"/>
</dbReference>
<organism evidence="2 3">
    <name type="scientific">Tomitella cavernea</name>
    <dbReference type="NCBI Taxonomy" id="1387982"/>
    <lineage>
        <taxon>Bacteria</taxon>
        <taxon>Bacillati</taxon>
        <taxon>Actinomycetota</taxon>
        <taxon>Actinomycetes</taxon>
        <taxon>Mycobacteriales</taxon>
        <taxon>Tomitella</taxon>
    </lineage>
</organism>
<protein>
    <submittedName>
        <fullName evidence="2">Uncharacterized protein</fullName>
    </submittedName>
</protein>
<feature type="transmembrane region" description="Helical" evidence="1">
    <location>
        <begin position="54"/>
        <end position="72"/>
    </location>
</feature>